<keyword evidence="2" id="KW-0472">Membrane</keyword>
<feature type="region of interest" description="Disordered" evidence="1">
    <location>
        <begin position="1"/>
        <end position="31"/>
    </location>
</feature>
<accession>A0A2P4SV43</accession>
<evidence type="ECO:0000313" key="4">
    <source>
        <dbReference type="Proteomes" id="UP000237246"/>
    </source>
</evidence>
<organism evidence="3 4">
    <name type="scientific">Bambusicola thoracicus</name>
    <name type="common">Chinese bamboo-partridge</name>
    <name type="synonym">Perdix thoracica</name>
    <dbReference type="NCBI Taxonomy" id="9083"/>
    <lineage>
        <taxon>Eukaryota</taxon>
        <taxon>Metazoa</taxon>
        <taxon>Chordata</taxon>
        <taxon>Craniata</taxon>
        <taxon>Vertebrata</taxon>
        <taxon>Euteleostomi</taxon>
        <taxon>Archelosauria</taxon>
        <taxon>Archosauria</taxon>
        <taxon>Dinosauria</taxon>
        <taxon>Saurischia</taxon>
        <taxon>Theropoda</taxon>
        <taxon>Coelurosauria</taxon>
        <taxon>Aves</taxon>
        <taxon>Neognathae</taxon>
        <taxon>Galloanserae</taxon>
        <taxon>Galliformes</taxon>
        <taxon>Phasianidae</taxon>
        <taxon>Perdicinae</taxon>
        <taxon>Bambusicola</taxon>
    </lineage>
</organism>
<sequence length="102" mass="10770">SAPREGLAGFSAPSCDGDQSKSQGKPLGSMKHTVRSSALQMTVTCGTVSVLPGVDVGKIPKAAVGKELRKHHIPVIAVVSAVLLSVLMLTSVPMLWMWKKYL</sequence>
<dbReference type="EMBL" id="PPHD01021291">
    <property type="protein sequence ID" value="POI27987.1"/>
    <property type="molecule type" value="Genomic_DNA"/>
</dbReference>
<evidence type="ECO:0000256" key="1">
    <source>
        <dbReference type="SAM" id="MobiDB-lite"/>
    </source>
</evidence>
<protein>
    <submittedName>
        <fullName evidence="3">Uncharacterized protein</fullName>
    </submittedName>
</protein>
<proteinExistence type="predicted"/>
<reference evidence="3 4" key="1">
    <citation type="submission" date="2018-01" db="EMBL/GenBank/DDBJ databases">
        <title>Comparison of the Chinese Bamboo Partridge and Red Junglefowl genome sequences highlights the importance of demography in genome evolution.</title>
        <authorList>
            <person name="Tiley G.P."/>
            <person name="Kimball R.T."/>
            <person name="Braun E.L."/>
            <person name="Burleigh J.G."/>
        </authorList>
    </citation>
    <scope>NUCLEOTIDE SEQUENCE [LARGE SCALE GENOMIC DNA]</scope>
    <source>
        <strain evidence="3">RTK389</strain>
        <tissue evidence="3">Blood</tissue>
    </source>
</reference>
<feature type="transmembrane region" description="Helical" evidence="2">
    <location>
        <begin position="75"/>
        <end position="98"/>
    </location>
</feature>
<name>A0A2P4SV43_BAMTH</name>
<evidence type="ECO:0000313" key="3">
    <source>
        <dbReference type="EMBL" id="POI27987.1"/>
    </source>
</evidence>
<dbReference type="Proteomes" id="UP000237246">
    <property type="component" value="Unassembled WGS sequence"/>
</dbReference>
<feature type="non-terminal residue" evidence="3">
    <location>
        <position position="1"/>
    </location>
</feature>
<evidence type="ECO:0000256" key="2">
    <source>
        <dbReference type="SAM" id="Phobius"/>
    </source>
</evidence>
<comment type="caution">
    <text evidence="3">The sequence shown here is derived from an EMBL/GenBank/DDBJ whole genome shotgun (WGS) entry which is preliminary data.</text>
</comment>
<keyword evidence="2" id="KW-1133">Transmembrane helix</keyword>
<dbReference type="AlphaFoldDB" id="A0A2P4SV43"/>
<keyword evidence="4" id="KW-1185">Reference proteome</keyword>
<gene>
    <name evidence="3" type="ORF">CIB84_008263</name>
</gene>
<keyword evidence="2" id="KW-0812">Transmembrane</keyword>